<organism evidence="4 5">
    <name type="scientific">Pseudallescheria apiosperma</name>
    <name type="common">Scedosporium apiospermum</name>
    <dbReference type="NCBI Taxonomy" id="563466"/>
    <lineage>
        <taxon>Eukaryota</taxon>
        <taxon>Fungi</taxon>
        <taxon>Dikarya</taxon>
        <taxon>Ascomycota</taxon>
        <taxon>Pezizomycotina</taxon>
        <taxon>Sordariomycetes</taxon>
        <taxon>Hypocreomycetidae</taxon>
        <taxon>Microascales</taxon>
        <taxon>Microascaceae</taxon>
        <taxon>Scedosporium</taxon>
    </lineage>
</organism>
<protein>
    <recommendedName>
        <fullName evidence="3">Rhodopsin domain-containing protein</fullName>
    </recommendedName>
</protein>
<feature type="transmembrane region" description="Helical" evidence="2">
    <location>
        <begin position="709"/>
        <end position="730"/>
    </location>
</feature>
<dbReference type="VEuPathDB" id="FungiDB:SAPIO_CDS10299"/>
<accession>A0A084FV40</accession>
<dbReference type="AlphaFoldDB" id="A0A084FV40"/>
<dbReference type="PANTHER" id="PTHR33112">
    <property type="entry name" value="DOMAIN PROTEIN, PUTATIVE-RELATED"/>
    <property type="match status" value="1"/>
</dbReference>
<feature type="transmembrane region" description="Helical" evidence="2">
    <location>
        <begin position="742"/>
        <end position="761"/>
    </location>
</feature>
<feature type="region of interest" description="Disordered" evidence="1">
    <location>
        <begin position="115"/>
        <end position="141"/>
    </location>
</feature>
<feature type="transmembrane region" description="Helical" evidence="2">
    <location>
        <begin position="645"/>
        <end position="663"/>
    </location>
</feature>
<name>A0A084FV40_PSEDA</name>
<keyword evidence="5" id="KW-1185">Reference proteome</keyword>
<dbReference type="InterPro" id="IPR049326">
    <property type="entry name" value="Rhodopsin_dom_fungi"/>
</dbReference>
<evidence type="ECO:0000259" key="3">
    <source>
        <dbReference type="Pfam" id="PF20684"/>
    </source>
</evidence>
<dbReference type="RefSeq" id="XP_016638751.1">
    <property type="nucleotide sequence ID" value="XM_016783909.1"/>
</dbReference>
<feature type="compositionally biased region" description="Basic and acidic residues" evidence="1">
    <location>
        <begin position="118"/>
        <end position="129"/>
    </location>
</feature>
<dbReference type="Pfam" id="PF20684">
    <property type="entry name" value="Fung_rhodopsin"/>
    <property type="match status" value="1"/>
</dbReference>
<dbReference type="PANTHER" id="PTHR33112:SF11">
    <property type="entry name" value="HETEROKARYON INCOMPATIBILITY DOMAIN-CONTAINING PROTEIN"/>
    <property type="match status" value="1"/>
</dbReference>
<reference evidence="4 5" key="1">
    <citation type="journal article" date="2014" name="Genome Announc.">
        <title>Draft genome sequence of the pathogenic fungus Scedosporium apiospermum.</title>
        <authorList>
            <person name="Vandeputte P."/>
            <person name="Ghamrawi S."/>
            <person name="Rechenmann M."/>
            <person name="Iltis A."/>
            <person name="Giraud S."/>
            <person name="Fleury M."/>
            <person name="Thornton C."/>
            <person name="Delhaes L."/>
            <person name="Meyer W."/>
            <person name="Papon N."/>
            <person name="Bouchara J.P."/>
        </authorList>
    </citation>
    <scope>NUCLEOTIDE SEQUENCE [LARGE SCALE GENOMIC DNA]</scope>
    <source>
        <strain evidence="4 5">IHEM 14462</strain>
    </source>
</reference>
<keyword evidence="2" id="KW-0812">Transmembrane</keyword>
<evidence type="ECO:0000256" key="2">
    <source>
        <dbReference type="SAM" id="Phobius"/>
    </source>
</evidence>
<dbReference type="KEGG" id="sapo:SAPIO_CDS10299"/>
<sequence length="935" mass="104024">MNERFTGLHSDIETQFSLSYNGFERTENNLQGIRELVQEVRNRAIVLIKHDRWSRHHQSRRSVLAAAAEGCYVCSIMTHHPKFRDGDKDTPFRPEWLLYPSISIEIEGLLQLDINGDEEGHGSNDDSKQSGDLQPDSNGDIIRLPVDGTEVNAAMPEILMWNLILVPADYFRPSRLVKLLDEARAKLIICSQEQTMAESYATLSHCWGKAKTLKLLTTNIECDPQHIRRRRSESSMSSFTNRAQSLILPLTVNPTWVNNEGRSSAYYLIDQNSYYDAVENSPLRRRAWVLQEAYLSGRNLSLTRTQLWWECRELAACEAWPAGLPHQLRIGPAPKTTSLEKAYRHGLVSSRGVATNHMLWDDLVEKYSACGITFFSDKMVALSGLASHFQQLVGGDQYVAGMWRSRLLSRLLWLSDKYRQAFRPVAYRAPSWSWASLEGSVSYINTRIKEDVASIKQEFPMCEVVDVNVTPLDRDYPTGPLKGGCLRLRGPILEVACRGENLAVARGDGQFGYIPGSDEDSGQLPDDGSSQNSCLADLDENTADDQPVISSLDVASAQSIDFGDLANCTRISRPLTAWRGGMWSIPLVEWNSHGTPTLGGLLLVAVKDGTTGVFERAGTFHATGLTATAFMKGGNRRLMEGDAPWALGVMWTLTFIVFVFVILRLYTRVLIVKIFGVDDLVYNIAFNTFEIKDVEDVVRAVLLEVIGQTFAIIVFCIFVDFFFAIFPWILVWNLTMPKRDKIIIAGSLSLGILWVTIHFFLTRLVGIAMLTYNQSAGACGIKRTTELPNLIKQEYLKDTVRAIVWSAAEISVTMICIGIPVCRPLYKRLFRTLTSTDASSFTNPPRGSALALRTVGGSMAVRHPVKPARPWNVSENPSSPDVQLGYNGPSTKTGQDTGPMGNNSNDEIRGAEFSHGRLPPNASTSSYTAAQLAVA</sequence>
<comment type="caution">
    <text evidence="4">The sequence shown here is derived from an EMBL/GenBank/DDBJ whole genome shotgun (WGS) entry which is preliminary data.</text>
</comment>
<keyword evidence="2" id="KW-0472">Membrane</keyword>
<feature type="compositionally biased region" description="Polar residues" evidence="1">
    <location>
        <begin position="888"/>
        <end position="905"/>
    </location>
</feature>
<feature type="region of interest" description="Disordered" evidence="1">
    <location>
        <begin position="866"/>
        <end position="930"/>
    </location>
</feature>
<dbReference type="OrthoDB" id="5362512at2759"/>
<dbReference type="HOGENOM" id="CLU_313335_0_0_1"/>
<dbReference type="EMBL" id="JOWA01000165">
    <property type="protein sequence ID" value="KEZ38952.1"/>
    <property type="molecule type" value="Genomic_DNA"/>
</dbReference>
<gene>
    <name evidence="4" type="ORF">SAPIO_CDS10299</name>
</gene>
<dbReference type="GeneID" id="27719481"/>
<dbReference type="Proteomes" id="UP000028545">
    <property type="component" value="Unassembled WGS sequence"/>
</dbReference>
<feature type="transmembrane region" description="Helical" evidence="2">
    <location>
        <begin position="802"/>
        <end position="822"/>
    </location>
</feature>
<evidence type="ECO:0000313" key="5">
    <source>
        <dbReference type="Proteomes" id="UP000028545"/>
    </source>
</evidence>
<proteinExistence type="predicted"/>
<evidence type="ECO:0000256" key="1">
    <source>
        <dbReference type="SAM" id="MobiDB-lite"/>
    </source>
</evidence>
<evidence type="ECO:0000313" key="4">
    <source>
        <dbReference type="EMBL" id="KEZ38952.1"/>
    </source>
</evidence>
<feature type="compositionally biased region" description="Basic and acidic residues" evidence="1">
    <location>
        <begin position="906"/>
        <end position="915"/>
    </location>
</feature>
<feature type="domain" description="Rhodopsin" evidence="3">
    <location>
        <begin position="711"/>
        <end position="828"/>
    </location>
</feature>
<keyword evidence="2" id="KW-1133">Transmembrane helix</keyword>
<feature type="region of interest" description="Disordered" evidence="1">
    <location>
        <begin position="514"/>
        <end position="537"/>
    </location>
</feature>